<protein>
    <recommendedName>
        <fullName evidence="3">Transmembrane protein</fullName>
    </recommendedName>
</protein>
<dbReference type="KEGG" id="ptm:GSPATT00013415001"/>
<evidence type="ECO:0000313" key="2">
    <source>
        <dbReference type="Proteomes" id="UP000000600"/>
    </source>
</evidence>
<accession>A0D4I2</accession>
<dbReference type="Proteomes" id="UP000000600">
    <property type="component" value="Unassembled WGS sequence"/>
</dbReference>
<name>A0D4I2_PARTE</name>
<dbReference type="EMBL" id="CT868285">
    <property type="protein sequence ID" value="CAK77949.1"/>
    <property type="molecule type" value="Genomic_DNA"/>
</dbReference>
<dbReference type="InParanoid" id="A0D4I2"/>
<gene>
    <name evidence="1" type="ORF">GSPATT00013415001</name>
</gene>
<dbReference type="AlphaFoldDB" id="A0D4I2"/>
<dbReference type="HOGENOM" id="CLU_2089510_0_0_1"/>
<evidence type="ECO:0000313" key="1">
    <source>
        <dbReference type="EMBL" id="CAK77949.1"/>
    </source>
</evidence>
<sequence length="117" mass="14202">MGQNQLLQLKRCPFFSKQPISFFPLQKKKDWFLSFIKSSTLLTPVNQLLVVMFKLILFLVNQQRDYPTLENKFQFQMIKQPLLIHQFYFFCLKQVEIRQETIFTYIIFNLLICNQIQ</sequence>
<proteinExistence type="predicted"/>
<organism evidence="1 2">
    <name type="scientific">Paramecium tetraurelia</name>
    <dbReference type="NCBI Taxonomy" id="5888"/>
    <lineage>
        <taxon>Eukaryota</taxon>
        <taxon>Sar</taxon>
        <taxon>Alveolata</taxon>
        <taxon>Ciliophora</taxon>
        <taxon>Intramacronucleata</taxon>
        <taxon>Oligohymenophorea</taxon>
        <taxon>Peniculida</taxon>
        <taxon>Parameciidae</taxon>
        <taxon>Paramecium</taxon>
    </lineage>
</organism>
<evidence type="ECO:0008006" key="3">
    <source>
        <dbReference type="Google" id="ProtNLM"/>
    </source>
</evidence>
<dbReference type="RefSeq" id="XP_001445346.1">
    <property type="nucleotide sequence ID" value="XM_001445309.1"/>
</dbReference>
<dbReference type="GeneID" id="5031131"/>
<keyword evidence="2" id="KW-1185">Reference proteome</keyword>
<reference evidence="1 2" key="1">
    <citation type="journal article" date="2006" name="Nature">
        <title>Global trends of whole-genome duplications revealed by the ciliate Paramecium tetraurelia.</title>
        <authorList>
            <consortium name="Genoscope"/>
            <person name="Aury J.-M."/>
            <person name="Jaillon O."/>
            <person name="Duret L."/>
            <person name="Noel B."/>
            <person name="Jubin C."/>
            <person name="Porcel B.M."/>
            <person name="Segurens B."/>
            <person name="Daubin V."/>
            <person name="Anthouard V."/>
            <person name="Aiach N."/>
            <person name="Arnaiz O."/>
            <person name="Billaut A."/>
            <person name="Beisson J."/>
            <person name="Blanc I."/>
            <person name="Bouhouche K."/>
            <person name="Camara F."/>
            <person name="Duharcourt S."/>
            <person name="Guigo R."/>
            <person name="Gogendeau D."/>
            <person name="Katinka M."/>
            <person name="Keller A.-M."/>
            <person name="Kissmehl R."/>
            <person name="Klotz C."/>
            <person name="Koll F."/>
            <person name="Le Moue A."/>
            <person name="Lepere C."/>
            <person name="Malinsky S."/>
            <person name="Nowacki M."/>
            <person name="Nowak J.K."/>
            <person name="Plattner H."/>
            <person name="Poulain J."/>
            <person name="Ruiz F."/>
            <person name="Serrano V."/>
            <person name="Zagulski M."/>
            <person name="Dessen P."/>
            <person name="Betermier M."/>
            <person name="Weissenbach J."/>
            <person name="Scarpelli C."/>
            <person name="Schachter V."/>
            <person name="Sperling L."/>
            <person name="Meyer E."/>
            <person name="Cohen J."/>
            <person name="Wincker P."/>
        </authorList>
    </citation>
    <scope>NUCLEOTIDE SEQUENCE [LARGE SCALE GENOMIC DNA]</scope>
    <source>
        <strain evidence="1 2">Stock d4-2</strain>
    </source>
</reference>